<evidence type="ECO:0000313" key="11">
    <source>
        <dbReference type="Proteomes" id="UP001500729"/>
    </source>
</evidence>
<keyword evidence="11" id="KW-1185">Reference proteome</keyword>
<feature type="compositionally biased region" description="Low complexity" evidence="8">
    <location>
        <begin position="9"/>
        <end position="22"/>
    </location>
</feature>
<comment type="caution">
    <text evidence="10">The sequence shown here is derived from an EMBL/GenBank/DDBJ whole genome shotgun (WGS) entry which is preliminary data.</text>
</comment>
<keyword evidence="3" id="KW-1003">Cell membrane</keyword>
<dbReference type="InterPro" id="IPR005769">
    <property type="entry name" value="PhnE/PtxC"/>
</dbReference>
<evidence type="ECO:0000256" key="4">
    <source>
        <dbReference type="ARBA" id="ARBA00022692"/>
    </source>
</evidence>
<proteinExistence type="inferred from homology"/>
<keyword evidence="5 7" id="KW-1133">Transmembrane helix</keyword>
<accession>A0ABN1E3H4</accession>
<keyword evidence="4 7" id="KW-0812">Transmembrane</keyword>
<evidence type="ECO:0000256" key="2">
    <source>
        <dbReference type="ARBA" id="ARBA00022448"/>
    </source>
</evidence>
<feature type="domain" description="ABC transmembrane type-1" evidence="9">
    <location>
        <begin position="82"/>
        <end position="265"/>
    </location>
</feature>
<evidence type="ECO:0000259" key="9">
    <source>
        <dbReference type="PROSITE" id="PS50928"/>
    </source>
</evidence>
<protein>
    <submittedName>
        <fullName evidence="10">Phosphonate ABC transporter, permease protein PhnE</fullName>
    </submittedName>
</protein>
<dbReference type="Pfam" id="PF00528">
    <property type="entry name" value="BPD_transp_1"/>
    <property type="match status" value="2"/>
</dbReference>
<feature type="transmembrane region" description="Helical" evidence="7">
    <location>
        <begin position="526"/>
        <end position="551"/>
    </location>
</feature>
<comment type="similarity">
    <text evidence="7">Belongs to the binding-protein-dependent transport system permease family.</text>
</comment>
<evidence type="ECO:0000256" key="6">
    <source>
        <dbReference type="ARBA" id="ARBA00023136"/>
    </source>
</evidence>
<feature type="domain" description="ABC transmembrane type-1" evidence="9">
    <location>
        <begin position="365"/>
        <end position="548"/>
    </location>
</feature>
<evidence type="ECO:0000256" key="7">
    <source>
        <dbReference type="RuleBase" id="RU363032"/>
    </source>
</evidence>
<dbReference type="EMBL" id="BAAAGS010000077">
    <property type="protein sequence ID" value="GAA0558334.1"/>
    <property type="molecule type" value="Genomic_DNA"/>
</dbReference>
<dbReference type="PANTHER" id="PTHR30043:SF1">
    <property type="entry name" value="ABC TRANSPORT SYSTEM PERMEASE PROTEIN P69"/>
    <property type="match status" value="1"/>
</dbReference>
<feature type="region of interest" description="Disordered" evidence="8">
    <location>
        <begin position="1"/>
        <end position="22"/>
    </location>
</feature>
<evidence type="ECO:0000256" key="8">
    <source>
        <dbReference type="SAM" id="MobiDB-lite"/>
    </source>
</evidence>
<organism evidence="10 11">
    <name type="scientific">Saccharopolyspora erythraea</name>
    <name type="common">Streptomyces erythraeus</name>
    <dbReference type="NCBI Taxonomy" id="1836"/>
    <lineage>
        <taxon>Bacteria</taxon>
        <taxon>Bacillati</taxon>
        <taxon>Actinomycetota</taxon>
        <taxon>Actinomycetes</taxon>
        <taxon>Pseudonocardiales</taxon>
        <taxon>Pseudonocardiaceae</taxon>
        <taxon>Saccharopolyspora</taxon>
    </lineage>
</organism>
<dbReference type="RefSeq" id="WP_009949974.1">
    <property type="nucleotide sequence ID" value="NZ_BAAAGS010000077.1"/>
</dbReference>
<keyword evidence="6 7" id="KW-0472">Membrane</keyword>
<feature type="transmembrane region" description="Helical" evidence="7">
    <location>
        <begin position="311"/>
        <end position="328"/>
    </location>
</feature>
<name>A0ABN1E3H4_SACER</name>
<dbReference type="PROSITE" id="PS50928">
    <property type="entry name" value="ABC_TM1"/>
    <property type="match status" value="2"/>
</dbReference>
<sequence>MTTTAQPVRAGRAAPRTLARPRAEGTAPALTAMALLAAAIWAFTDLRLNVATLVDGVANAADFAARTFPLDFPPVGELLALCGQTLAVVVCATLLASLISVPVAVLAAGNTALGPATRYGGRALIVLARAVPDVVLAIVFFRVFGFGGLTGVLAMGLHSVGMIGKLYADAVEQIDEGPRTAIRAAGGSRAQQLVSGVLPQVLPSFVATSLHRLDINLRVSVVLGFVGVGGLGQAIADALRTLDYQRGIALASVVFALCVAVEIVSGAIRGALLGPREEHRGLLARLRRRPGPGPTGPRISRPWDLARLRRTGYWLLTALVVAASVWGAELSFEQLARGVTEFGPTIALFWPPETGGILPELLSELLVTVQIALAATLIGAVLSLPVGALAAANVAPNPGVARFFRGVVLLVRGVPELVLAIVFVVITGLGPVAGALALGVGSVGLLGKLVADSLEEVDRGLERALRATGASRTQVFFAATLPQAAPAFVSHVLYQLDTNIRSATLLGLVGAGGIGYYLLNASRVLEFGVVTTVLLLTFAAVMAVELLAVWFRRVSA</sequence>
<dbReference type="CDD" id="cd06261">
    <property type="entry name" value="TM_PBP2"/>
    <property type="match status" value="2"/>
</dbReference>
<dbReference type="InterPro" id="IPR000515">
    <property type="entry name" value="MetI-like"/>
</dbReference>
<feature type="transmembrane region" description="Helical" evidence="7">
    <location>
        <begin position="248"/>
        <end position="272"/>
    </location>
</feature>
<dbReference type="Gene3D" id="1.10.3720.10">
    <property type="entry name" value="MetI-like"/>
    <property type="match status" value="2"/>
</dbReference>
<comment type="subcellular location">
    <subcellularLocation>
        <location evidence="1 7">Cell membrane</location>
        <topology evidence="1 7">Multi-pass membrane protein</topology>
    </subcellularLocation>
</comment>
<evidence type="ECO:0000256" key="5">
    <source>
        <dbReference type="ARBA" id="ARBA00022989"/>
    </source>
</evidence>
<feature type="transmembrane region" description="Helical" evidence="7">
    <location>
        <begin position="371"/>
        <end position="395"/>
    </location>
</feature>
<evidence type="ECO:0000313" key="10">
    <source>
        <dbReference type="EMBL" id="GAA0558334.1"/>
    </source>
</evidence>
<dbReference type="PANTHER" id="PTHR30043">
    <property type="entry name" value="PHOSPHONATES TRANSPORT SYSTEM PERMEASE PROTEIN"/>
    <property type="match status" value="1"/>
</dbReference>
<reference evidence="10 11" key="1">
    <citation type="journal article" date="2019" name="Int. J. Syst. Evol. Microbiol.">
        <title>The Global Catalogue of Microorganisms (GCM) 10K type strain sequencing project: providing services to taxonomists for standard genome sequencing and annotation.</title>
        <authorList>
            <consortium name="The Broad Institute Genomics Platform"/>
            <consortium name="The Broad Institute Genome Sequencing Center for Infectious Disease"/>
            <person name="Wu L."/>
            <person name="Ma J."/>
        </authorList>
    </citation>
    <scope>NUCLEOTIDE SEQUENCE [LARGE SCALE GENOMIC DNA]</scope>
    <source>
        <strain evidence="10 11">JCM 10303</strain>
    </source>
</reference>
<dbReference type="NCBIfam" id="TIGR01097">
    <property type="entry name" value="PhnE"/>
    <property type="match status" value="2"/>
</dbReference>
<feature type="transmembrane region" description="Helical" evidence="7">
    <location>
        <begin position="500"/>
        <end position="519"/>
    </location>
</feature>
<dbReference type="SUPFAM" id="SSF161098">
    <property type="entry name" value="MetI-like"/>
    <property type="match status" value="2"/>
</dbReference>
<evidence type="ECO:0000256" key="3">
    <source>
        <dbReference type="ARBA" id="ARBA00022475"/>
    </source>
</evidence>
<dbReference type="InterPro" id="IPR035906">
    <property type="entry name" value="MetI-like_sf"/>
</dbReference>
<evidence type="ECO:0000256" key="1">
    <source>
        <dbReference type="ARBA" id="ARBA00004651"/>
    </source>
</evidence>
<dbReference type="Proteomes" id="UP001500729">
    <property type="component" value="Unassembled WGS sequence"/>
</dbReference>
<keyword evidence="2 7" id="KW-0813">Transport</keyword>
<feature type="transmembrane region" description="Helical" evidence="7">
    <location>
        <begin position="134"/>
        <end position="157"/>
    </location>
</feature>
<feature type="transmembrane region" description="Helical" evidence="7">
    <location>
        <begin position="215"/>
        <end position="236"/>
    </location>
</feature>
<feature type="transmembrane region" description="Helical" evidence="7">
    <location>
        <begin position="86"/>
        <end position="108"/>
    </location>
</feature>
<gene>
    <name evidence="10" type="primary">phnE</name>
    <name evidence="10" type="ORF">GCM10009533_64750</name>
</gene>